<dbReference type="SMR" id="E9B4R1"/>
<keyword evidence="2" id="KW-1133">Transmembrane helix</keyword>
<dbReference type="PANTHER" id="PTHR24067">
    <property type="entry name" value="UBIQUITIN-CONJUGATING ENZYME E2"/>
    <property type="match status" value="1"/>
</dbReference>
<evidence type="ECO:0000313" key="4">
    <source>
        <dbReference type="EMBL" id="CBZ30230.1"/>
    </source>
</evidence>
<gene>
    <name evidence="4" type="ORF">LMXM_33_0900</name>
</gene>
<dbReference type="PROSITE" id="PS50127">
    <property type="entry name" value="UBC_2"/>
    <property type="match status" value="1"/>
</dbReference>
<reference evidence="4 5" key="1">
    <citation type="journal article" date="2011" name="Genome Res.">
        <title>Chromosome and gene copy number variation allow major structural change between species and strains of Leishmania.</title>
        <authorList>
            <person name="Rogers M.B."/>
            <person name="Hilley J.D."/>
            <person name="Dickens N.J."/>
            <person name="Wilkes J."/>
            <person name="Bates P.A."/>
            <person name="Depledge D.P."/>
            <person name="Harris D."/>
            <person name="Her Y."/>
            <person name="Herzyk P."/>
            <person name="Imamura H."/>
            <person name="Otto T.D."/>
            <person name="Sanders M."/>
            <person name="Seeger K."/>
            <person name="Dujardin J.C."/>
            <person name="Berriman M."/>
            <person name="Smith D.F."/>
            <person name="Hertz-Fowler C."/>
            <person name="Mottram J.C."/>
        </authorList>
    </citation>
    <scope>NUCLEOTIDE SEQUENCE [LARGE SCALE GENOMIC DNA]</scope>
    <source>
        <strain evidence="4 5">MHOM/GT/2001/U1103</strain>
    </source>
</reference>
<dbReference type="Pfam" id="PF00179">
    <property type="entry name" value="UQ_con"/>
    <property type="match status" value="1"/>
</dbReference>
<feature type="compositionally biased region" description="Low complexity" evidence="1">
    <location>
        <begin position="196"/>
        <end position="206"/>
    </location>
</feature>
<dbReference type="OMA" id="LRCYFVM"/>
<keyword evidence="2" id="KW-0812">Transmembrane</keyword>
<evidence type="ECO:0000259" key="3">
    <source>
        <dbReference type="PROSITE" id="PS50127"/>
    </source>
</evidence>
<dbReference type="OrthoDB" id="1158011at2759"/>
<dbReference type="SMART" id="SM00212">
    <property type="entry name" value="UBCc"/>
    <property type="match status" value="1"/>
</dbReference>
<dbReference type="PhylomeDB" id="E9B4R1"/>
<dbReference type="Gene3D" id="3.10.110.10">
    <property type="entry name" value="Ubiquitin Conjugating Enzyme"/>
    <property type="match status" value="1"/>
</dbReference>
<dbReference type="Proteomes" id="UP000007259">
    <property type="component" value="Chromosome 33"/>
</dbReference>
<dbReference type="RefSeq" id="XP_003878678.1">
    <property type="nucleotide sequence ID" value="XM_003878629.1"/>
</dbReference>
<dbReference type="GeneID" id="13452285"/>
<dbReference type="CDD" id="cd23799">
    <property type="entry name" value="UBCc_UBE2J"/>
    <property type="match status" value="1"/>
</dbReference>
<dbReference type="VEuPathDB" id="TriTrypDB:LmxM.33.0900"/>
<keyword evidence="4" id="KW-0436">Ligase</keyword>
<evidence type="ECO:0000256" key="1">
    <source>
        <dbReference type="SAM" id="MobiDB-lite"/>
    </source>
</evidence>
<dbReference type="GO" id="GO:0016874">
    <property type="term" value="F:ligase activity"/>
    <property type="evidence" value="ECO:0007669"/>
    <property type="project" value="UniProtKB-KW"/>
</dbReference>
<feature type="compositionally biased region" description="Low complexity" evidence="1">
    <location>
        <begin position="229"/>
        <end position="242"/>
    </location>
</feature>
<dbReference type="AlphaFoldDB" id="E9B4R1"/>
<keyword evidence="5" id="KW-1185">Reference proteome</keyword>
<dbReference type="InterPro" id="IPR050113">
    <property type="entry name" value="Ub_conjugating_enzyme"/>
</dbReference>
<protein>
    <submittedName>
        <fullName evidence="4">Ubiquitin-conjugating enzyme e2</fullName>
        <ecNumber evidence="4">6.3.2.19</ecNumber>
    </submittedName>
</protein>
<dbReference type="SUPFAM" id="SSF54495">
    <property type="entry name" value="UBC-like"/>
    <property type="match status" value="1"/>
</dbReference>
<keyword evidence="2" id="KW-0472">Membrane</keyword>
<feature type="domain" description="UBC core" evidence="3">
    <location>
        <begin position="7"/>
        <end position="157"/>
    </location>
</feature>
<sequence length="292" mass="31734">MTAPTAQCLKRLQIELRKLHLEGELPFKVGADPQNMLRCYFVMDGPADTPYEGGRYVGLIEIPSDYPFKPPSVQMCTPSGRLKTGMQICLSNSSYHPENWSPMWGLRTILIALVSFFVSEEPTTGSMSATAEERRRYAANSRKYNVKRLHAVYKRVLPEAFAADTAFIENGGISPKDEGSSGSSASDENVSEAEEAPAGTEPEVAAQEPSTSHETVGAPARKTPGNGKAGAAQTEAGTGAAASKRPRHHHHYQHKKSITGAVARRGGQLQWRRYASLIVLIAIGLGLLRQLM</sequence>
<dbReference type="EC" id="6.3.2.19" evidence="4"/>
<name>E9B4R1_LEIMU</name>
<accession>E9B4R1</accession>
<dbReference type="KEGG" id="lmi:LMXM_33_0900"/>
<feature type="compositionally biased region" description="Basic residues" evidence="1">
    <location>
        <begin position="244"/>
        <end position="257"/>
    </location>
</feature>
<organism evidence="4 5">
    <name type="scientific">Leishmania mexicana (strain MHOM/GT/2001/U1103)</name>
    <dbReference type="NCBI Taxonomy" id="929439"/>
    <lineage>
        <taxon>Eukaryota</taxon>
        <taxon>Discoba</taxon>
        <taxon>Euglenozoa</taxon>
        <taxon>Kinetoplastea</taxon>
        <taxon>Metakinetoplastina</taxon>
        <taxon>Trypanosomatida</taxon>
        <taxon>Trypanosomatidae</taxon>
        <taxon>Leishmaniinae</taxon>
        <taxon>Leishmania</taxon>
    </lineage>
</organism>
<feature type="transmembrane region" description="Helical" evidence="2">
    <location>
        <begin position="274"/>
        <end position="291"/>
    </location>
</feature>
<proteinExistence type="predicted"/>
<dbReference type="FunFam" id="3.10.110.10:FF:000109">
    <property type="entry name" value="Ubiquitin-conjugating enzyme E2 J2-like"/>
    <property type="match status" value="1"/>
</dbReference>
<evidence type="ECO:0000313" key="5">
    <source>
        <dbReference type="Proteomes" id="UP000007259"/>
    </source>
</evidence>
<dbReference type="InterPro" id="IPR000608">
    <property type="entry name" value="UBC"/>
</dbReference>
<feature type="region of interest" description="Disordered" evidence="1">
    <location>
        <begin position="170"/>
        <end position="258"/>
    </location>
</feature>
<dbReference type="EMBL" id="FR799586">
    <property type="protein sequence ID" value="CBZ30230.1"/>
    <property type="molecule type" value="Genomic_DNA"/>
</dbReference>
<dbReference type="InterPro" id="IPR016135">
    <property type="entry name" value="UBQ-conjugating_enzyme/RWD"/>
</dbReference>
<evidence type="ECO:0000256" key="2">
    <source>
        <dbReference type="SAM" id="Phobius"/>
    </source>
</evidence>